<name>A0A1I0SGS7_9SPHI</name>
<protein>
    <submittedName>
        <fullName evidence="7">2-keto-4-methylthiobutyrate aminotransferase apoenzyme</fullName>
    </submittedName>
</protein>
<gene>
    <name evidence="7" type="ORF">SAMN04488511_101256</name>
</gene>
<dbReference type="InterPro" id="IPR004839">
    <property type="entry name" value="Aminotransferase_I/II_large"/>
</dbReference>
<dbReference type="STRING" id="332999.SAMN04488511_101256"/>
<dbReference type="Gene3D" id="3.40.640.10">
    <property type="entry name" value="Type I PLP-dependent aspartate aminotransferase-like (Major domain)"/>
    <property type="match status" value="1"/>
</dbReference>
<feature type="domain" description="Aminotransferase class I/classII large" evidence="6">
    <location>
        <begin position="48"/>
        <end position="398"/>
    </location>
</feature>
<dbReference type="NCBIfam" id="NF006569">
    <property type="entry name" value="PRK09082.1"/>
    <property type="match status" value="1"/>
</dbReference>
<evidence type="ECO:0000256" key="4">
    <source>
        <dbReference type="ARBA" id="ARBA00022679"/>
    </source>
</evidence>
<evidence type="ECO:0000313" key="7">
    <source>
        <dbReference type="EMBL" id="SFA38647.1"/>
    </source>
</evidence>
<evidence type="ECO:0000259" key="6">
    <source>
        <dbReference type="Pfam" id="PF00155"/>
    </source>
</evidence>
<evidence type="ECO:0000256" key="2">
    <source>
        <dbReference type="ARBA" id="ARBA00007441"/>
    </source>
</evidence>
<dbReference type="InterPro" id="IPR015421">
    <property type="entry name" value="PyrdxlP-dep_Trfase_major"/>
</dbReference>
<keyword evidence="5" id="KW-0663">Pyridoxal phosphate</keyword>
<dbReference type="InterPro" id="IPR015422">
    <property type="entry name" value="PyrdxlP-dep_Trfase_small"/>
</dbReference>
<keyword evidence="4 7" id="KW-0808">Transferase</keyword>
<reference evidence="8" key="1">
    <citation type="submission" date="2016-10" db="EMBL/GenBank/DDBJ databases">
        <authorList>
            <person name="Varghese N."/>
            <person name="Submissions S."/>
        </authorList>
    </citation>
    <scope>NUCLEOTIDE SEQUENCE [LARGE SCALE GENOMIC DNA]</scope>
    <source>
        <strain evidence="8">DSM 18130</strain>
    </source>
</reference>
<organism evidence="7 8">
    <name type="scientific">Pedobacter suwonensis</name>
    <dbReference type="NCBI Taxonomy" id="332999"/>
    <lineage>
        <taxon>Bacteria</taxon>
        <taxon>Pseudomonadati</taxon>
        <taxon>Bacteroidota</taxon>
        <taxon>Sphingobacteriia</taxon>
        <taxon>Sphingobacteriales</taxon>
        <taxon>Sphingobacteriaceae</taxon>
        <taxon>Pedobacter</taxon>
    </lineage>
</organism>
<comment type="similarity">
    <text evidence="2">Belongs to the class-I pyridoxal-phosphate-dependent aminotransferase family.</text>
</comment>
<dbReference type="FunFam" id="3.40.640.10:FF:000033">
    <property type="entry name" value="Aspartate aminotransferase"/>
    <property type="match status" value="1"/>
</dbReference>
<dbReference type="PANTHER" id="PTHR43807:SF20">
    <property type="entry name" value="FI04487P"/>
    <property type="match status" value="1"/>
</dbReference>
<dbReference type="AlphaFoldDB" id="A0A1I0SGS7"/>
<evidence type="ECO:0000256" key="5">
    <source>
        <dbReference type="ARBA" id="ARBA00022898"/>
    </source>
</evidence>
<evidence type="ECO:0000256" key="3">
    <source>
        <dbReference type="ARBA" id="ARBA00022576"/>
    </source>
</evidence>
<proteinExistence type="inferred from homology"/>
<dbReference type="GO" id="GO:0030170">
    <property type="term" value="F:pyridoxal phosphate binding"/>
    <property type="evidence" value="ECO:0007669"/>
    <property type="project" value="InterPro"/>
</dbReference>
<dbReference type="NCBIfam" id="NF009079">
    <property type="entry name" value="PRK12414.1"/>
    <property type="match status" value="1"/>
</dbReference>
<dbReference type="GO" id="GO:0005737">
    <property type="term" value="C:cytoplasm"/>
    <property type="evidence" value="ECO:0007669"/>
    <property type="project" value="TreeGrafter"/>
</dbReference>
<evidence type="ECO:0000256" key="1">
    <source>
        <dbReference type="ARBA" id="ARBA00001933"/>
    </source>
</evidence>
<dbReference type="SUPFAM" id="SSF53383">
    <property type="entry name" value="PLP-dependent transferases"/>
    <property type="match status" value="1"/>
</dbReference>
<accession>A0A1I0SGS7</accession>
<dbReference type="InterPro" id="IPR015424">
    <property type="entry name" value="PyrdxlP-dep_Trfase"/>
</dbReference>
<dbReference type="Pfam" id="PF00155">
    <property type="entry name" value="Aminotran_1_2"/>
    <property type="match status" value="1"/>
</dbReference>
<dbReference type="Gene3D" id="3.90.1150.10">
    <property type="entry name" value="Aspartate Aminotransferase, domain 1"/>
    <property type="match status" value="1"/>
</dbReference>
<sequence>MGFCHRLSSVKLFFSIFAYKMLHIQSKLPGVNTTIFSVMSKIAAEYNAINLSQGFPDYSCDPKLIELVNKAMKEGFNQYAPMPGSIFLKETIAEKVEKLYNIRYNPDTEITVTAGGTQAIFTALASIINAGDEVIIFEPAYDSYAPTVRLLGGLVKTYELAPPDYGIDWDMVKKLFTVKTRMIILNSPQNPTGSILSSDDMKSLIKLVSGTDIVILSDEVYEHLIYDGQTHQSVMSYPELRQRSFVVASFGKLLHATGWKLGYCLAPEDLTKEFRKVHQFNVFSVNSPMQQAIAEYIKEPKNYTEIGSFFQMKRDYFRNLLAESRFKLLPCNGSYFQCASYSSISDEKDSDFSIRLVKEFGVATIPVSAFYQKATDHKIIRFCFAKENDTLAKAAEKLKNV</sequence>
<dbReference type="EMBL" id="FOJM01000001">
    <property type="protein sequence ID" value="SFA38647.1"/>
    <property type="molecule type" value="Genomic_DNA"/>
</dbReference>
<dbReference type="Proteomes" id="UP000198836">
    <property type="component" value="Unassembled WGS sequence"/>
</dbReference>
<dbReference type="CDD" id="cd00609">
    <property type="entry name" value="AAT_like"/>
    <property type="match status" value="1"/>
</dbReference>
<keyword evidence="8" id="KW-1185">Reference proteome</keyword>
<dbReference type="PANTHER" id="PTHR43807">
    <property type="entry name" value="FI04487P"/>
    <property type="match status" value="1"/>
</dbReference>
<keyword evidence="3 7" id="KW-0032">Aminotransferase</keyword>
<dbReference type="GO" id="GO:0016212">
    <property type="term" value="F:kynurenine-oxoglutarate transaminase activity"/>
    <property type="evidence" value="ECO:0007669"/>
    <property type="project" value="TreeGrafter"/>
</dbReference>
<evidence type="ECO:0000313" key="8">
    <source>
        <dbReference type="Proteomes" id="UP000198836"/>
    </source>
</evidence>
<comment type="cofactor">
    <cofactor evidence="1">
        <name>pyridoxal 5'-phosphate</name>
        <dbReference type="ChEBI" id="CHEBI:597326"/>
    </cofactor>
</comment>
<dbReference type="InterPro" id="IPR051326">
    <property type="entry name" value="Kynurenine-oxoglutarate_AT"/>
</dbReference>